<accession>A0AAU0URT1</accession>
<evidence type="ECO:0000313" key="2">
    <source>
        <dbReference type="Proteomes" id="UP001329915"/>
    </source>
</evidence>
<dbReference type="AlphaFoldDB" id="A0AAU0URT1"/>
<dbReference type="RefSeq" id="WP_366922308.1">
    <property type="nucleotide sequence ID" value="NZ_CP121694.1"/>
</dbReference>
<sequence>MTVGQQLHQTLGMLRTAGGQLQTYSLQTMDPQAKQFYNSCSQQLEQMVNDLSNRVNYVEQQEPTYKVNEMAQQQAAQNQNQQQSQRQP</sequence>
<gene>
    <name evidence="1" type="ORF">MFMK1_002756</name>
</gene>
<organism evidence="1 2">
    <name type="scientific">Metallumcola ferriviriculae</name>
    <dbReference type="NCBI Taxonomy" id="3039180"/>
    <lineage>
        <taxon>Bacteria</taxon>
        <taxon>Bacillati</taxon>
        <taxon>Bacillota</taxon>
        <taxon>Clostridia</taxon>
        <taxon>Neomoorellales</taxon>
        <taxon>Desulfitibacteraceae</taxon>
        <taxon>Metallumcola</taxon>
    </lineage>
</organism>
<dbReference type="InterPro" id="IPR012452">
    <property type="entry name" value="DUF1657"/>
</dbReference>
<dbReference type="EMBL" id="CP121694">
    <property type="protein sequence ID" value="WRO22912.1"/>
    <property type="molecule type" value="Genomic_DNA"/>
</dbReference>
<keyword evidence="2" id="KW-1185">Reference proteome</keyword>
<dbReference type="Pfam" id="PF07870">
    <property type="entry name" value="DUF1657"/>
    <property type="match status" value="1"/>
</dbReference>
<dbReference type="KEGG" id="dbc:MFMK1_002756"/>
<proteinExistence type="predicted"/>
<name>A0AAU0URT1_9FIRM</name>
<reference evidence="1 2" key="1">
    <citation type="submission" date="2023-04" db="EMBL/GenBank/DDBJ databases">
        <authorList>
            <person name="Hsu D."/>
        </authorList>
    </citation>
    <scope>NUCLEOTIDE SEQUENCE [LARGE SCALE GENOMIC DNA]</scope>
    <source>
        <strain evidence="1 2">MK1</strain>
    </source>
</reference>
<dbReference type="Proteomes" id="UP001329915">
    <property type="component" value="Chromosome"/>
</dbReference>
<evidence type="ECO:0000313" key="1">
    <source>
        <dbReference type="EMBL" id="WRO22912.1"/>
    </source>
</evidence>
<protein>
    <submittedName>
        <fullName evidence="1">DUF1657 domain-containing protein</fullName>
    </submittedName>
</protein>